<gene>
    <name evidence="1" type="ORF">DPEC_G00088910</name>
</gene>
<accession>A0ACC2H0X4</accession>
<proteinExistence type="predicted"/>
<dbReference type="EMBL" id="CM055734">
    <property type="protein sequence ID" value="KAJ8009442.1"/>
    <property type="molecule type" value="Genomic_DNA"/>
</dbReference>
<feature type="non-terminal residue" evidence="1">
    <location>
        <position position="249"/>
    </location>
</feature>
<reference evidence="1" key="1">
    <citation type="submission" date="2021-05" db="EMBL/GenBank/DDBJ databases">
        <authorList>
            <person name="Pan Q."/>
            <person name="Jouanno E."/>
            <person name="Zahm M."/>
            <person name="Klopp C."/>
            <person name="Cabau C."/>
            <person name="Louis A."/>
            <person name="Berthelot C."/>
            <person name="Parey E."/>
            <person name="Roest Crollius H."/>
            <person name="Montfort J."/>
            <person name="Robinson-Rechavi M."/>
            <person name="Bouchez O."/>
            <person name="Lampietro C."/>
            <person name="Lopez Roques C."/>
            <person name="Donnadieu C."/>
            <person name="Postlethwait J."/>
            <person name="Bobe J."/>
            <person name="Dillon D."/>
            <person name="Chandos A."/>
            <person name="von Hippel F."/>
            <person name="Guiguen Y."/>
        </authorList>
    </citation>
    <scope>NUCLEOTIDE SEQUENCE</scope>
    <source>
        <strain evidence="1">YG-Jan2019</strain>
    </source>
</reference>
<evidence type="ECO:0000313" key="2">
    <source>
        <dbReference type="Proteomes" id="UP001157502"/>
    </source>
</evidence>
<keyword evidence="2" id="KW-1185">Reference proteome</keyword>
<evidence type="ECO:0000313" key="1">
    <source>
        <dbReference type="EMBL" id="KAJ8009442.1"/>
    </source>
</evidence>
<sequence length="249" mass="27481">MADIMHYFLCLVTVLYLLIGVSGDTQSLYTRVGDNVRLLCRNVVYPNCSSTIWNYYRTGLETSIEEVGYGKIRITSDRAKRLEVASDCSLHVSDVRAEDAGIWTCKQFLTVGGRQEGGDAPVYLSVLTNSLSKPVADIVPDRPVSLKCILYTSDGPGKCLRGVTERIGLFWVGEAGNELKNDPRLQVTQTSDCDITLTVRVQKEDINRKWTCQLTVNENKEISIDFTFMAPGSRTSTAGPSFSTTSPSS</sequence>
<dbReference type="Proteomes" id="UP001157502">
    <property type="component" value="Chromosome 7"/>
</dbReference>
<protein>
    <submittedName>
        <fullName evidence="1">Uncharacterized protein</fullName>
    </submittedName>
</protein>
<organism evidence="1 2">
    <name type="scientific">Dallia pectoralis</name>
    <name type="common">Alaska blackfish</name>
    <dbReference type="NCBI Taxonomy" id="75939"/>
    <lineage>
        <taxon>Eukaryota</taxon>
        <taxon>Metazoa</taxon>
        <taxon>Chordata</taxon>
        <taxon>Craniata</taxon>
        <taxon>Vertebrata</taxon>
        <taxon>Euteleostomi</taxon>
        <taxon>Actinopterygii</taxon>
        <taxon>Neopterygii</taxon>
        <taxon>Teleostei</taxon>
        <taxon>Protacanthopterygii</taxon>
        <taxon>Esociformes</taxon>
        <taxon>Umbridae</taxon>
        <taxon>Dallia</taxon>
    </lineage>
</organism>
<name>A0ACC2H0X4_DALPE</name>
<comment type="caution">
    <text evidence="1">The sequence shown here is derived from an EMBL/GenBank/DDBJ whole genome shotgun (WGS) entry which is preliminary data.</text>
</comment>